<dbReference type="InterPro" id="IPR047415">
    <property type="entry name" value="Pcf11_CID"/>
</dbReference>
<dbReference type="PANTHER" id="PTHR15921">
    <property type="entry name" value="PRE-MRNA CLEAVAGE COMPLEX II"/>
    <property type="match status" value="1"/>
</dbReference>
<dbReference type="PANTHER" id="PTHR15921:SF3">
    <property type="entry name" value="PRE-MRNA CLEAVAGE COMPLEX 2 PROTEIN PCF11"/>
    <property type="match status" value="1"/>
</dbReference>
<dbReference type="InterPro" id="IPR008942">
    <property type="entry name" value="ENTH_VHS"/>
</dbReference>
<dbReference type="CDD" id="cd16982">
    <property type="entry name" value="CID_Pcf11"/>
    <property type="match status" value="1"/>
</dbReference>
<dbReference type="STRING" id="1754190.A0A1Y2D6K2"/>
<gene>
    <name evidence="2" type="ORF">LY90DRAFT_507320</name>
</gene>
<dbReference type="Pfam" id="PF04818">
    <property type="entry name" value="CID"/>
    <property type="match status" value="1"/>
</dbReference>
<dbReference type="InterPro" id="IPR006569">
    <property type="entry name" value="CID_dom"/>
</dbReference>
<evidence type="ECO:0000313" key="3">
    <source>
        <dbReference type="Proteomes" id="UP000193920"/>
    </source>
</evidence>
<dbReference type="OrthoDB" id="2129491at2759"/>
<dbReference type="InterPro" id="IPR045154">
    <property type="entry name" value="PCF11-like"/>
</dbReference>
<dbReference type="Gene3D" id="1.25.40.90">
    <property type="match status" value="1"/>
</dbReference>
<evidence type="ECO:0000313" key="2">
    <source>
        <dbReference type="EMBL" id="ORY54900.1"/>
    </source>
</evidence>
<comment type="caution">
    <text evidence="2">The sequence shown here is derived from an EMBL/GenBank/DDBJ whole genome shotgun (WGS) entry which is preliminary data.</text>
</comment>
<dbReference type="PROSITE" id="PS51391">
    <property type="entry name" value="CID"/>
    <property type="match status" value="1"/>
</dbReference>
<dbReference type="FunFam" id="1.25.40.90:FF:000016">
    <property type="entry name" value="mRNA cleavage factor complex component Pcf11"/>
    <property type="match status" value="1"/>
</dbReference>
<proteinExistence type="predicted"/>
<dbReference type="GO" id="GO:0000993">
    <property type="term" value="F:RNA polymerase II complex binding"/>
    <property type="evidence" value="ECO:0007669"/>
    <property type="project" value="InterPro"/>
</dbReference>
<protein>
    <recommendedName>
        <fullName evidence="1">CID domain-containing protein</fullName>
    </recommendedName>
</protein>
<dbReference type="GO" id="GO:0006369">
    <property type="term" value="P:termination of RNA polymerase II transcription"/>
    <property type="evidence" value="ECO:0007669"/>
    <property type="project" value="InterPro"/>
</dbReference>
<dbReference type="GO" id="GO:0005849">
    <property type="term" value="C:mRNA cleavage factor complex"/>
    <property type="evidence" value="ECO:0007669"/>
    <property type="project" value="TreeGrafter"/>
</dbReference>
<sequence length="167" mass="19652">MELKYMQQPSWTNFKMQDTNIYSKEDNDQELVHNFKIVLQQLTFNSKPIISELTDLAKRYISIAPLIVEAIENQINNVQRHQKLPLMYLMDSICKNIGGTYLSLFSLNLTKLFGQTYNLVDSDTQMKLKRLVNTWKDYPKGPLFSQNILESLNSIINQFQKKDENFY</sequence>
<dbReference type="AlphaFoldDB" id="A0A1Y2D6K2"/>
<feature type="domain" description="CID" evidence="1">
    <location>
        <begin position="27"/>
        <end position="160"/>
    </location>
</feature>
<dbReference type="SUPFAM" id="SSF48464">
    <property type="entry name" value="ENTH/VHS domain"/>
    <property type="match status" value="1"/>
</dbReference>
<reference evidence="2 3" key="1">
    <citation type="submission" date="2016-08" db="EMBL/GenBank/DDBJ databases">
        <title>A Parts List for Fungal Cellulosomes Revealed by Comparative Genomics.</title>
        <authorList>
            <consortium name="DOE Joint Genome Institute"/>
            <person name="Haitjema C.H."/>
            <person name="Gilmore S.P."/>
            <person name="Henske J.K."/>
            <person name="Solomon K.V."/>
            <person name="De Groot R."/>
            <person name="Kuo A."/>
            <person name="Mondo S.J."/>
            <person name="Salamov A.A."/>
            <person name="Labutti K."/>
            <person name="Zhao Z."/>
            <person name="Chiniquy J."/>
            <person name="Barry K."/>
            <person name="Brewer H.M."/>
            <person name="Purvine S.O."/>
            <person name="Wright A.T."/>
            <person name="Boxma B."/>
            <person name="Van Alen T."/>
            <person name="Hackstein J.H."/>
            <person name="Baker S.E."/>
            <person name="Grigoriev I.V."/>
            <person name="O'Malley M.A."/>
        </authorList>
    </citation>
    <scope>NUCLEOTIDE SEQUENCE [LARGE SCALE GENOMIC DNA]</scope>
    <source>
        <strain evidence="2 3">G1</strain>
    </source>
</reference>
<dbReference type="SMART" id="SM00582">
    <property type="entry name" value="RPR"/>
    <property type="match status" value="1"/>
</dbReference>
<organism evidence="2 3">
    <name type="scientific">Neocallimastix californiae</name>
    <dbReference type="NCBI Taxonomy" id="1754190"/>
    <lineage>
        <taxon>Eukaryota</taxon>
        <taxon>Fungi</taxon>
        <taxon>Fungi incertae sedis</taxon>
        <taxon>Chytridiomycota</taxon>
        <taxon>Chytridiomycota incertae sedis</taxon>
        <taxon>Neocallimastigomycetes</taxon>
        <taxon>Neocallimastigales</taxon>
        <taxon>Neocallimastigaceae</taxon>
        <taxon>Neocallimastix</taxon>
    </lineage>
</organism>
<dbReference type="GO" id="GO:0031124">
    <property type="term" value="P:mRNA 3'-end processing"/>
    <property type="evidence" value="ECO:0007669"/>
    <property type="project" value="InterPro"/>
</dbReference>
<dbReference type="Proteomes" id="UP000193920">
    <property type="component" value="Unassembled WGS sequence"/>
</dbReference>
<accession>A0A1Y2D6K2</accession>
<dbReference type="GO" id="GO:0005737">
    <property type="term" value="C:cytoplasm"/>
    <property type="evidence" value="ECO:0007669"/>
    <property type="project" value="TreeGrafter"/>
</dbReference>
<name>A0A1Y2D6K2_9FUNG</name>
<dbReference type="EMBL" id="MCOG01000081">
    <property type="protein sequence ID" value="ORY54900.1"/>
    <property type="molecule type" value="Genomic_DNA"/>
</dbReference>
<evidence type="ECO:0000259" key="1">
    <source>
        <dbReference type="PROSITE" id="PS51391"/>
    </source>
</evidence>
<dbReference type="GO" id="GO:0003729">
    <property type="term" value="F:mRNA binding"/>
    <property type="evidence" value="ECO:0007669"/>
    <property type="project" value="InterPro"/>
</dbReference>
<keyword evidence="3" id="KW-1185">Reference proteome</keyword>